<accession>A0A165TI31</accession>
<dbReference type="AlphaFoldDB" id="A0A165TI31"/>
<proteinExistence type="predicted"/>
<keyword evidence="2" id="KW-0732">Signal</keyword>
<keyword evidence="4" id="KW-1185">Reference proteome</keyword>
<feature type="region of interest" description="Disordered" evidence="1">
    <location>
        <begin position="68"/>
        <end position="189"/>
    </location>
</feature>
<feature type="chain" id="PRO_5007867112" evidence="2">
    <location>
        <begin position="21"/>
        <end position="189"/>
    </location>
</feature>
<protein>
    <submittedName>
        <fullName evidence="3">Uncharacterized protein</fullName>
    </submittedName>
</protein>
<feature type="compositionally biased region" description="Basic and acidic residues" evidence="1">
    <location>
        <begin position="148"/>
        <end position="164"/>
    </location>
</feature>
<reference evidence="3 4" key="1">
    <citation type="journal article" date="2016" name="Mol. Biol. Evol.">
        <title>Comparative Genomics of Early-Diverging Mushroom-Forming Fungi Provides Insights into the Origins of Lignocellulose Decay Capabilities.</title>
        <authorList>
            <person name="Nagy L.G."/>
            <person name="Riley R."/>
            <person name="Tritt A."/>
            <person name="Adam C."/>
            <person name="Daum C."/>
            <person name="Floudas D."/>
            <person name="Sun H."/>
            <person name="Yadav J.S."/>
            <person name="Pangilinan J."/>
            <person name="Larsson K.H."/>
            <person name="Matsuura K."/>
            <person name="Barry K."/>
            <person name="Labutti K."/>
            <person name="Kuo R."/>
            <person name="Ohm R.A."/>
            <person name="Bhattacharya S.S."/>
            <person name="Shirouzu T."/>
            <person name="Yoshinaga Y."/>
            <person name="Martin F.M."/>
            <person name="Grigoriev I.V."/>
            <person name="Hibbett D.S."/>
        </authorList>
    </citation>
    <scope>NUCLEOTIDE SEQUENCE [LARGE SCALE GENOMIC DNA]</scope>
    <source>
        <strain evidence="3 4">L-15889</strain>
    </source>
</reference>
<evidence type="ECO:0000256" key="1">
    <source>
        <dbReference type="SAM" id="MobiDB-lite"/>
    </source>
</evidence>
<dbReference type="EMBL" id="KV429036">
    <property type="protein sequence ID" value="KZT73475.1"/>
    <property type="molecule type" value="Genomic_DNA"/>
</dbReference>
<evidence type="ECO:0000313" key="4">
    <source>
        <dbReference type="Proteomes" id="UP000076727"/>
    </source>
</evidence>
<evidence type="ECO:0000256" key="2">
    <source>
        <dbReference type="SAM" id="SignalP"/>
    </source>
</evidence>
<organism evidence="3 4">
    <name type="scientific">Daedalea quercina L-15889</name>
    <dbReference type="NCBI Taxonomy" id="1314783"/>
    <lineage>
        <taxon>Eukaryota</taxon>
        <taxon>Fungi</taxon>
        <taxon>Dikarya</taxon>
        <taxon>Basidiomycota</taxon>
        <taxon>Agaricomycotina</taxon>
        <taxon>Agaricomycetes</taxon>
        <taxon>Polyporales</taxon>
        <taxon>Fomitopsis</taxon>
    </lineage>
</organism>
<gene>
    <name evidence="3" type="ORF">DAEQUDRAFT_721530</name>
</gene>
<feature type="compositionally biased region" description="Basic and acidic residues" evidence="1">
    <location>
        <begin position="176"/>
        <end position="189"/>
    </location>
</feature>
<dbReference type="OrthoDB" id="2814466at2759"/>
<name>A0A165TI31_9APHY</name>
<sequence>MRLGSALSILLASLAVSVSALPLGSRSMNALEARAPGSLNEAEVMARAFADAVLDARELLDAHWLEARTQPGDEPPKYSYSVHDPINGAKPKYTAKDPNPPPKYSKKDPQKKWWKPKGSSKRAFEDVEELEARTQPGDEPPKYSPKYSAKDPHPPPKYSKKDPQNKWWKPKKSSKRAFEDVEELEARFA</sequence>
<evidence type="ECO:0000313" key="3">
    <source>
        <dbReference type="EMBL" id="KZT73475.1"/>
    </source>
</evidence>
<dbReference type="Proteomes" id="UP000076727">
    <property type="component" value="Unassembled WGS sequence"/>
</dbReference>
<dbReference type="STRING" id="1314783.A0A165TI31"/>
<feature type="signal peptide" evidence="2">
    <location>
        <begin position="1"/>
        <end position="20"/>
    </location>
</feature>